<comment type="caution">
    <text evidence="1">The sequence shown here is derived from an EMBL/GenBank/DDBJ whole genome shotgun (WGS) entry which is preliminary data.</text>
</comment>
<dbReference type="AlphaFoldDB" id="A0A448XKA3"/>
<protein>
    <submittedName>
        <fullName evidence="1">Uncharacterized protein</fullName>
    </submittedName>
</protein>
<accession>A0A448XKA3</accession>
<organism evidence="1 2">
    <name type="scientific">Protopolystoma xenopodis</name>
    <dbReference type="NCBI Taxonomy" id="117903"/>
    <lineage>
        <taxon>Eukaryota</taxon>
        <taxon>Metazoa</taxon>
        <taxon>Spiralia</taxon>
        <taxon>Lophotrochozoa</taxon>
        <taxon>Platyhelminthes</taxon>
        <taxon>Monogenea</taxon>
        <taxon>Polyopisthocotylea</taxon>
        <taxon>Polystomatidea</taxon>
        <taxon>Polystomatidae</taxon>
        <taxon>Protopolystoma</taxon>
    </lineage>
</organism>
<evidence type="ECO:0000313" key="1">
    <source>
        <dbReference type="EMBL" id="VEL38700.1"/>
    </source>
</evidence>
<proteinExistence type="predicted"/>
<dbReference type="Proteomes" id="UP000784294">
    <property type="component" value="Unassembled WGS sequence"/>
</dbReference>
<keyword evidence="2" id="KW-1185">Reference proteome</keyword>
<name>A0A448XKA3_9PLAT</name>
<reference evidence="1" key="1">
    <citation type="submission" date="2018-11" db="EMBL/GenBank/DDBJ databases">
        <authorList>
            <consortium name="Pathogen Informatics"/>
        </authorList>
    </citation>
    <scope>NUCLEOTIDE SEQUENCE</scope>
</reference>
<sequence length="207" mass="23624">MRPNYTVNTASIHDFQLEITSRNLGAPSHLAGTIERVIKRPIGQTHIPFTNLLDSELSNSVAALLLTPLHGWIGLLRPSFTAASNLATAEPNSDLSATHFATSEYDRPIHRPDVMQPDIQQKCNFKPDSGLAGPFVEQDQDEITLKTTGCCERADHNKWGRRIVRSSPRRRWRQHMRRCQHGAARKPDWKQWNTHFFNCYTNLRSTK</sequence>
<dbReference type="EMBL" id="CAAALY010258688">
    <property type="protein sequence ID" value="VEL38700.1"/>
    <property type="molecule type" value="Genomic_DNA"/>
</dbReference>
<gene>
    <name evidence="1" type="ORF">PXEA_LOCUS32140</name>
</gene>
<evidence type="ECO:0000313" key="2">
    <source>
        <dbReference type="Proteomes" id="UP000784294"/>
    </source>
</evidence>